<dbReference type="GO" id="GO:0004521">
    <property type="term" value="F:RNA endonuclease activity"/>
    <property type="evidence" value="ECO:0000318"/>
    <property type="project" value="GO_Central"/>
</dbReference>
<accession>A8J5C3</accession>
<dbReference type="Pfam" id="PF01997">
    <property type="entry name" value="Translin"/>
    <property type="match status" value="1"/>
</dbReference>
<dbReference type="CDD" id="cd14820">
    <property type="entry name" value="TRAX"/>
    <property type="match status" value="1"/>
</dbReference>
<organism evidence="1 2">
    <name type="scientific">Chlamydomonas reinhardtii</name>
    <name type="common">Chlamydomonas smithii</name>
    <dbReference type="NCBI Taxonomy" id="3055"/>
    <lineage>
        <taxon>Eukaryota</taxon>
        <taxon>Viridiplantae</taxon>
        <taxon>Chlorophyta</taxon>
        <taxon>core chlorophytes</taxon>
        <taxon>Chlorophyceae</taxon>
        <taxon>CS clade</taxon>
        <taxon>Chlamydomonadales</taxon>
        <taxon>Chlamydomonadaceae</taxon>
        <taxon>Chlamydomonas</taxon>
    </lineage>
</organism>
<dbReference type="KEGG" id="cre:CHLRE_12g527850v5"/>
<dbReference type="FunCoup" id="A8J5C3">
    <property type="interactions" value="1970"/>
</dbReference>
<name>A8J5C3_CHLRE</name>
<dbReference type="AlphaFoldDB" id="A8J5C3"/>
<keyword evidence="2" id="KW-1185">Reference proteome</keyword>
<evidence type="ECO:0000313" key="2">
    <source>
        <dbReference type="Proteomes" id="UP000006906"/>
    </source>
</evidence>
<dbReference type="eggNOG" id="KOG3066">
    <property type="taxonomic scope" value="Eukaryota"/>
</dbReference>
<dbReference type="Gene3D" id="1.20.58.2140">
    <property type="match status" value="1"/>
</dbReference>
<dbReference type="GeneID" id="5722455"/>
<gene>
    <name evidence="1" type="ORF">CHLRE_12g527850v5</name>
</gene>
<dbReference type="GO" id="GO:0005634">
    <property type="term" value="C:nucleus"/>
    <property type="evidence" value="ECO:0000318"/>
    <property type="project" value="GO_Central"/>
</dbReference>
<evidence type="ECO:0000313" key="1">
    <source>
        <dbReference type="EMBL" id="PNW75470.1"/>
    </source>
</evidence>
<dbReference type="InParanoid" id="A8J5C3"/>
<dbReference type="GO" id="GO:0043565">
    <property type="term" value="F:sequence-specific DNA binding"/>
    <property type="evidence" value="ECO:0007669"/>
    <property type="project" value="InterPro"/>
</dbReference>
<dbReference type="OMA" id="NKIHEKM"/>
<dbReference type="GO" id="GO:0005737">
    <property type="term" value="C:cytoplasm"/>
    <property type="evidence" value="ECO:0000318"/>
    <property type="project" value="GO_Central"/>
</dbReference>
<dbReference type="HOGENOM" id="CLU_067225_3_0_1"/>
<dbReference type="InterPro" id="IPR036081">
    <property type="entry name" value="Translin_sf"/>
</dbReference>
<dbReference type="RefSeq" id="XP_001696981.1">
    <property type="nucleotide sequence ID" value="XM_001696929.2"/>
</dbReference>
<dbReference type="PaxDb" id="3055-EDP00673"/>
<dbReference type="GO" id="GO:0003723">
    <property type="term" value="F:RNA binding"/>
    <property type="evidence" value="ECO:0000318"/>
    <property type="project" value="GO_Central"/>
</dbReference>
<dbReference type="Proteomes" id="UP000006906">
    <property type="component" value="Chromosome 12"/>
</dbReference>
<dbReference type="SUPFAM" id="SSF74784">
    <property type="entry name" value="Translin"/>
    <property type="match status" value="1"/>
</dbReference>
<reference evidence="1 2" key="1">
    <citation type="journal article" date="2007" name="Science">
        <title>The Chlamydomonas genome reveals the evolution of key animal and plant functions.</title>
        <authorList>
            <person name="Merchant S.S."/>
            <person name="Prochnik S.E."/>
            <person name="Vallon O."/>
            <person name="Harris E.H."/>
            <person name="Karpowicz S.J."/>
            <person name="Witman G.B."/>
            <person name="Terry A."/>
            <person name="Salamov A."/>
            <person name="Fritz-Laylin L.K."/>
            <person name="Marechal-Drouard L."/>
            <person name="Marshall W.F."/>
            <person name="Qu L.H."/>
            <person name="Nelson D.R."/>
            <person name="Sanderfoot A.A."/>
            <person name="Spalding M.H."/>
            <person name="Kapitonov V.V."/>
            <person name="Ren Q."/>
            <person name="Ferris P."/>
            <person name="Lindquist E."/>
            <person name="Shapiro H."/>
            <person name="Lucas S.M."/>
            <person name="Grimwood J."/>
            <person name="Schmutz J."/>
            <person name="Cardol P."/>
            <person name="Cerutti H."/>
            <person name="Chanfreau G."/>
            <person name="Chen C.L."/>
            <person name="Cognat V."/>
            <person name="Croft M.T."/>
            <person name="Dent R."/>
            <person name="Dutcher S."/>
            <person name="Fernandez E."/>
            <person name="Fukuzawa H."/>
            <person name="Gonzalez-Ballester D."/>
            <person name="Gonzalez-Halphen D."/>
            <person name="Hallmann A."/>
            <person name="Hanikenne M."/>
            <person name="Hippler M."/>
            <person name="Inwood W."/>
            <person name="Jabbari K."/>
            <person name="Kalanon M."/>
            <person name="Kuras R."/>
            <person name="Lefebvre P.A."/>
            <person name="Lemaire S.D."/>
            <person name="Lobanov A.V."/>
            <person name="Lohr M."/>
            <person name="Manuell A."/>
            <person name="Meier I."/>
            <person name="Mets L."/>
            <person name="Mittag M."/>
            <person name="Mittelmeier T."/>
            <person name="Moroney J.V."/>
            <person name="Moseley J."/>
            <person name="Napoli C."/>
            <person name="Nedelcu A.M."/>
            <person name="Niyogi K."/>
            <person name="Novoselov S.V."/>
            <person name="Paulsen I.T."/>
            <person name="Pazour G."/>
            <person name="Purton S."/>
            <person name="Ral J.P."/>
            <person name="Riano-Pachon D.M."/>
            <person name="Riekhof W."/>
            <person name="Rymarquis L."/>
            <person name="Schroda M."/>
            <person name="Stern D."/>
            <person name="Umen J."/>
            <person name="Willows R."/>
            <person name="Wilson N."/>
            <person name="Zimmer S.L."/>
            <person name="Allmer J."/>
            <person name="Balk J."/>
            <person name="Bisova K."/>
            <person name="Chen C.J."/>
            <person name="Elias M."/>
            <person name="Gendler K."/>
            <person name="Hauser C."/>
            <person name="Lamb M.R."/>
            <person name="Ledford H."/>
            <person name="Long J.C."/>
            <person name="Minagawa J."/>
            <person name="Page M.D."/>
            <person name="Pan J."/>
            <person name="Pootakham W."/>
            <person name="Roje S."/>
            <person name="Rose A."/>
            <person name="Stahlberg E."/>
            <person name="Terauchi A.M."/>
            <person name="Yang P."/>
            <person name="Ball S."/>
            <person name="Bowler C."/>
            <person name="Dieckmann C.L."/>
            <person name="Gladyshev V.N."/>
            <person name="Green P."/>
            <person name="Jorgensen R."/>
            <person name="Mayfield S."/>
            <person name="Mueller-Roeber B."/>
            <person name="Rajamani S."/>
            <person name="Sayre R.T."/>
            <person name="Brokstein P."/>
            <person name="Dubchak I."/>
            <person name="Goodstein D."/>
            <person name="Hornick L."/>
            <person name="Huang Y.W."/>
            <person name="Jhaveri J."/>
            <person name="Luo Y."/>
            <person name="Martinez D."/>
            <person name="Ngau W.C."/>
            <person name="Otillar B."/>
            <person name="Poliakov A."/>
            <person name="Porter A."/>
            <person name="Szajkowski L."/>
            <person name="Werner G."/>
            <person name="Zhou K."/>
            <person name="Grigoriev I.V."/>
            <person name="Rokhsar D.S."/>
            <person name="Grossman A.R."/>
        </authorList>
    </citation>
    <scope>NUCLEOTIDE SEQUENCE [LARGE SCALE GENOMIC DNA]</scope>
    <source>
        <strain evidence="2">CC-503</strain>
    </source>
</reference>
<sequence length="291" mass="31569">MRLVSKLLRHCTRPATTKALTTAFLPRSADHNALRGAWSPGAQAPRHLCVPAAAAASDSPAAATTSGAMSGPSLIVESDWDQLGTHLAAYDEQREAIIKRCRDMQKLGKQAVYTLHRGETSKAADQLAKAEAIAREMLPALAKYPALRQGSYAAAVEEYAEAMAFAVFLKEGRLIRSDELPLAEPEEYLGGVLDFTGELNRYAIARATVRDKAAVQRCRDLVDAIMGRFLKFDLRNGALRKKYDALKYTLKKMESTLYELSLTEAMGFKMASEGAMDPEGAPGGGEGADEE</sequence>
<dbReference type="STRING" id="3055.A8J5C3"/>
<dbReference type="Gramene" id="PNW75470">
    <property type="protein sequence ID" value="PNW75470"/>
    <property type="gene ID" value="CHLRE_12g527850v5"/>
</dbReference>
<protein>
    <submittedName>
        <fullName evidence="1">Uncharacterized protein</fullName>
    </submittedName>
</protein>
<proteinExistence type="predicted"/>
<dbReference type="EMBL" id="CM008973">
    <property type="protein sequence ID" value="PNW75470.1"/>
    <property type="molecule type" value="Genomic_DNA"/>
</dbReference>
<dbReference type="InterPro" id="IPR002848">
    <property type="entry name" value="Translin_fam"/>
</dbReference>
<dbReference type="PANTHER" id="PTHR10741">
    <property type="entry name" value="TRANSLIN AND TRANSLIN ASSOCIATED PROTEIN X"/>
    <property type="match status" value="1"/>
</dbReference>
<dbReference type="OrthoDB" id="829at2759"/>